<dbReference type="Pfam" id="PF18883">
    <property type="entry name" value="AC_1"/>
    <property type="match status" value="1"/>
</dbReference>
<sequence>MDFNSPRGSVGVARRSILLLSTAALALAPRVALANCTTVTGNETAGCTLGSAGQSLTIQNGGTLNGWINMTGSGATATLQSGGTFRYNQSVGANGNTAISIGGPNQTLTNNGTLTNTNNIGADVIGAHGNGFMIVNGATGIIASTNPNAVSNAITDFVANVSGTVINFGTISATGGASEGTIYMPANGGVFTLDNRLGATIRGNVSVAVNIGGTKVTNLRNAGTIATGVAGGTAIALGNGNDTVTLEPTSVITGLVDGRGGTDTLALGGIALNGSFNIGQIGAAAQYRNFETFQKIEAGTWTVTGTAATATSWTALEGTLRLGSSSLGLTSLTAAGGDFAYANGVVITSPVILNALTRLIVEGTDSATQTGVVSGSGAMTKSGTGTLVLTGTNSYSGGTTFLGGVLQVARDANLGAATGGLTFNGGTLRLGAAFDPAATRAVRIDGSGGTVDTNGFNATMASGSTGTGGLTKAGAGTLTLTGNNTYTGGSTIATGTLQLGNGGTSGSIVGDIVNNGALIFNRSGTLALSGRISGTGTVDQNGSGTTVLTGLNSYTGTTTLNAGSLFINGNQGAASGATNVNAGATLGGIGTIGGDVNIASGATLAPGDVGVLPGTLTINQDLTLASGSTLEYSFGQANVAGGPFNDLTTVNGDLVLDGTLNVVASPGGSFDPGVYRVISYDGSLTNNGLTVGTVPTPTFLVQTGVANQVNLVNTNGLALNFWDGDAGPKDNSAVNGGNGVWQNIAGNDNWTDQDGTVNAPFADATFAIFMAAPGAVTVDNSLGAVRANGMQFASDGYVVNGDPLTLAGAPSSTIRVGDGTAAGIGYTARIDVELTGNSQLLKTDLGTLVLSGTNSYSGGTTIRDGMIEIARDANLGAPAGALAFTNNGTLHTTADIATGRSVDFTTGHGTLLTDAATTLMLSGTLTGAGNLTKNGQGTLLLTGTDSHGGSTTVSAGTLMAGGANVLSAASPYTVLGGATIDLGGHDQTIAALGNAGLVRFTALGTTLNVAGDYAGNGGTLQLDTALGTDTSATDLLRVGGNTSGTSTLKVSNTGGRGAQTVEGIKIVDVGGASGGTFSLLGDYVINGEQAVVAGAYGYTLQKNGVSTPGDGDWYLRSELTPTPPGTSPTAPPSGPIYQPGAPLYEAYAQVLQSLNGVSSLQQRVGNRYWAGAGNSALAQGDGPGTVEAAPMPSEGGDTVTDARGIWARIDGAHGKFEPRTSTTDADYDIDTWKLTTGIDGQFYESDAGKLISSLTAHYGHASADITSFFGDGSIDTDGYGLGGTLTWYGQNGFYVDGQAQATWYDSDLTSDTLGTSLTDGNNGFGYAFSLETGKRIDLDQSWTLTPQAQLAYSNVDIDDFTDPFGADVSFGSGDSLKGRVGLSADYQNAWEDGAGKLTRTNLYGLANLYYEFLDGNETDVSGVNFATANDRTWGGIGAGGSYNWNDDKYSLYSEVSINTSLSNFADSYSLNGTAGFRVKF</sequence>
<dbReference type="PROSITE" id="PS51208">
    <property type="entry name" value="AUTOTRANSPORTER"/>
    <property type="match status" value="1"/>
</dbReference>
<evidence type="ECO:0000313" key="5">
    <source>
        <dbReference type="Proteomes" id="UP000554520"/>
    </source>
</evidence>
<reference evidence="4 5" key="1">
    <citation type="submission" date="2020-08" db="EMBL/GenBank/DDBJ databases">
        <title>Genomic Encyclopedia of Type Strains, Phase III (KMG-III): the genomes of soil and plant-associated and newly described type strains.</title>
        <authorList>
            <person name="Whitman W."/>
        </authorList>
    </citation>
    <scope>NUCLEOTIDE SEQUENCE [LARGE SCALE GENOMIC DNA]</scope>
    <source>
        <strain evidence="4 5">CECT 7015</strain>
    </source>
</reference>
<dbReference type="InterPro" id="IPR036709">
    <property type="entry name" value="Autotransporte_beta_dom_sf"/>
</dbReference>
<dbReference type="SMART" id="SM00869">
    <property type="entry name" value="Autotransporter"/>
    <property type="match status" value="1"/>
</dbReference>
<dbReference type="SUPFAM" id="SSF51126">
    <property type="entry name" value="Pectin lyase-like"/>
    <property type="match status" value="4"/>
</dbReference>
<dbReference type="Proteomes" id="UP000554520">
    <property type="component" value="Unassembled WGS sequence"/>
</dbReference>
<dbReference type="CDD" id="cd01344">
    <property type="entry name" value="PL2_Passenger_AT"/>
    <property type="match status" value="1"/>
</dbReference>
<dbReference type="InterPro" id="IPR013425">
    <property type="entry name" value="Autotrns_rpt"/>
</dbReference>
<dbReference type="InterPro" id="IPR011050">
    <property type="entry name" value="Pectin_lyase_fold/virulence"/>
</dbReference>
<dbReference type="Gene3D" id="2.40.128.130">
    <property type="entry name" value="Autotransporter beta-domain"/>
    <property type="match status" value="1"/>
</dbReference>
<dbReference type="GO" id="GO:0019867">
    <property type="term" value="C:outer membrane"/>
    <property type="evidence" value="ECO:0007669"/>
    <property type="project" value="InterPro"/>
</dbReference>
<evidence type="ECO:0000259" key="3">
    <source>
        <dbReference type="PROSITE" id="PS51208"/>
    </source>
</evidence>
<gene>
    <name evidence="4" type="ORF">FHS21_002575</name>
</gene>
<dbReference type="SUPFAM" id="SSF103515">
    <property type="entry name" value="Autotransporter"/>
    <property type="match status" value="1"/>
</dbReference>
<dbReference type="Pfam" id="PF12951">
    <property type="entry name" value="PATR"/>
    <property type="match status" value="5"/>
</dbReference>
<dbReference type="NCBIfam" id="TIGR02601">
    <property type="entry name" value="autotrns_rpt"/>
    <property type="match status" value="5"/>
</dbReference>
<evidence type="ECO:0000256" key="2">
    <source>
        <dbReference type="SAM" id="SignalP"/>
    </source>
</evidence>
<comment type="caution">
    <text evidence="4">The sequence shown here is derived from an EMBL/GenBank/DDBJ whole genome shotgun (WGS) entry which is preliminary data.</text>
</comment>
<dbReference type="Pfam" id="PF03797">
    <property type="entry name" value="Autotransporter"/>
    <property type="match status" value="1"/>
</dbReference>
<dbReference type="RefSeq" id="WP_183662014.1">
    <property type="nucleotide sequence ID" value="NZ_JACHXN010000007.1"/>
</dbReference>
<dbReference type="InterPro" id="IPR005546">
    <property type="entry name" value="Autotransporte_beta"/>
</dbReference>
<protein>
    <submittedName>
        <fullName evidence="4">Outer membrane autotransporter protein</fullName>
    </submittedName>
</protein>
<proteinExistence type="predicted"/>
<organism evidence="4 5">
    <name type="scientific">Phyllobacterium trifolii</name>
    <dbReference type="NCBI Taxonomy" id="300193"/>
    <lineage>
        <taxon>Bacteria</taxon>
        <taxon>Pseudomonadati</taxon>
        <taxon>Pseudomonadota</taxon>
        <taxon>Alphaproteobacteria</taxon>
        <taxon>Hyphomicrobiales</taxon>
        <taxon>Phyllobacteriaceae</taxon>
        <taxon>Phyllobacterium</taxon>
    </lineage>
</organism>
<evidence type="ECO:0000256" key="1">
    <source>
        <dbReference type="ARBA" id="ARBA00022729"/>
    </source>
</evidence>
<feature type="domain" description="Autotransporter" evidence="3">
    <location>
        <begin position="1198"/>
        <end position="1480"/>
    </location>
</feature>
<dbReference type="InterPro" id="IPR006315">
    <property type="entry name" value="OM_autotransptr_brl_dom"/>
</dbReference>
<keyword evidence="5" id="KW-1185">Reference proteome</keyword>
<dbReference type="NCBIfam" id="TIGR01414">
    <property type="entry name" value="autotrans_barl"/>
    <property type="match status" value="1"/>
</dbReference>
<dbReference type="EMBL" id="JACHXN010000007">
    <property type="protein sequence ID" value="MBB3146160.1"/>
    <property type="molecule type" value="Genomic_DNA"/>
</dbReference>
<name>A0A839UB12_9HYPH</name>
<dbReference type="InterPro" id="IPR043990">
    <property type="entry name" value="AC_1"/>
</dbReference>
<keyword evidence="1 2" id="KW-0732">Signal</keyword>
<dbReference type="InterPro" id="IPR051551">
    <property type="entry name" value="Autotransporter_adhesion"/>
</dbReference>
<evidence type="ECO:0000313" key="4">
    <source>
        <dbReference type="EMBL" id="MBB3146160.1"/>
    </source>
</evidence>
<dbReference type="Gene3D" id="2.160.20.20">
    <property type="match status" value="2"/>
</dbReference>
<dbReference type="PANTHER" id="PTHR35037">
    <property type="entry name" value="C-TERMINAL REGION OF AIDA-LIKE PROTEIN"/>
    <property type="match status" value="1"/>
</dbReference>
<accession>A0A839UB12</accession>
<dbReference type="InterPro" id="IPR012332">
    <property type="entry name" value="Autotransporter_pectin_lyase_C"/>
</dbReference>
<dbReference type="PANTHER" id="PTHR35037:SF3">
    <property type="entry name" value="C-TERMINAL REGION OF AIDA-LIKE PROTEIN"/>
    <property type="match status" value="1"/>
</dbReference>
<feature type="signal peptide" evidence="2">
    <location>
        <begin position="1"/>
        <end position="34"/>
    </location>
</feature>
<feature type="chain" id="PRO_5032595477" evidence="2">
    <location>
        <begin position="35"/>
        <end position="1480"/>
    </location>
</feature>